<protein>
    <submittedName>
        <fullName evidence="1">Hemerythrin domain-containing protein</fullName>
    </submittedName>
</protein>
<dbReference type="EMBL" id="JABYQT010000005">
    <property type="protein sequence ID" value="MBZ5487838.1"/>
    <property type="molecule type" value="Genomic_DNA"/>
</dbReference>
<accession>A0ACC5VUM1</accession>
<keyword evidence="2" id="KW-1185">Reference proteome</keyword>
<comment type="caution">
    <text evidence="1">The sequence shown here is derived from an EMBL/GenBank/DDBJ whole genome shotgun (WGS) entry which is preliminary data.</text>
</comment>
<reference evidence="1" key="1">
    <citation type="submission" date="2020-06" db="EMBL/GenBank/DDBJ databases">
        <title>Whole Genome Sequence of Halomonas aquamarina MB598.</title>
        <authorList>
            <person name="Pervaiz M."/>
            <person name="Fariq A."/>
            <person name="Yasmin A."/>
            <person name="Welch M."/>
        </authorList>
    </citation>
    <scope>NUCLEOTIDE SEQUENCE</scope>
    <source>
        <strain evidence="1">MB598</strain>
    </source>
</reference>
<sequence>MENINGENSNNNSGNNSDVIAILTADHREMLELLTQVENNPDARQRRDLVDTAIAEVMRHAVAEEMYVYPAMEQHIENGKQEVEHDKKEHDELVKVMKKLEDVDPLRPEFMALAKEMEKQLRHHIDDEESEQFPKLRASIPGDELIDLGDKVTNAKKLAPTRPHPSAPHSELFHKSVGPGVGMIDRLLDKLQGRHT</sequence>
<dbReference type="Proteomes" id="UP001319846">
    <property type="component" value="Unassembled WGS sequence"/>
</dbReference>
<evidence type="ECO:0000313" key="1">
    <source>
        <dbReference type="EMBL" id="MBZ5487838.1"/>
    </source>
</evidence>
<organism evidence="1 2">
    <name type="scientific">Vreelandella aquamarina</name>
    <dbReference type="NCBI Taxonomy" id="77097"/>
    <lineage>
        <taxon>Bacteria</taxon>
        <taxon>Pseudomonadati</taxon>
        <taxon>Pseudomonadota</taxon>
        <taxon>Gammaproteobacteria</taxon>
        <taxon>Oceanospirillales</taxon>
        <taxon>Halomonadaceae</taxon>
        <taxon>Vreelandella</taxon>
    </lineage>
</organism>
<name>A0ACC5VUM1_9GAMM</name>
<gene>
    <name evidence="1" type="ORF">HW452_09900</name>
</gene>
<proteinExistence type="predicted"/>
<evidence type="ECO:0000313" key="2">
    <source>
        <dbReference type="Proteomes" id="UP001319846"/>
    </source>
</evidence>